<gene>
    <name evidence="2" type="ORF">WN51_13982</name>
</gene>
<evidence type="ECO:0000313" key="3">
    <source>
        <dbReference type="Proteomes" id="UP000053105"/>
    </source>
</evidence>
<organism evidence="2 3">
    <name type="scientific">Melipona quadrifasciata</name>
    <dbReference type="NCBI Taxonomy" id="166423"/>
    <lineage>
        <taxon>Eukaryota</taxon>
        <taxon>Metazoa</taxon>
        <taxon>Ecdysozoa</taxon>
        <taxon>Arthropoda</taxon>
        <taxon>Hexapoda</taxon>
        <taxon>Insecta</taxon>
        <taxon>Pterygota</taxon>
        <taxon>Neoptera</taxon>
        <taxon>Endopterygota</taxon>
        <taxon>Hymenoptera</taxon>
        <taxon>Apocrita</taxon>
        <taxon>Aculeata</taxon>
        <taxon>Apoidea</taxon>
        <taxon>Anthophila</taxon>
        <taxon>Apidae</taxon>
        <taxon>Melipona</taxon>
    </lineage>
</organism>
<dbReference type="AlphaFoldDB" id="A0A0N0BFW3"/>
<sequence length="178" mass="20119">MINGPTDETMRCHRAFDTSREWFTKNTMIQYRSKVWVGRLSSRLRFVQNLNLPTLKLCGAYICDPALVAFASQRHGPERPARSPGKHSALCGISTIERITRKMVGQKGNAWSDRKTRVVSKTGEYRFSGADRGKSRQEVFREALRFDLAHTPPIDQAEPLGPSNLPRHGLTINLQPAE</sequence>
<proteinExistence type="predicted"/>
<reference evidence="2 3" key="1">
    <citation type="submission" date="2015-07" db="EMBL/GenBank/DDBJ databases">
        <title>The genome of Melipona quadrifasciata.</title>
        <authorList>
            <person name="Pan H."/>
            <person name="Kapheim K."/>
        </authorList>
    </citation>
    <scope>NUCLEOTIDE SEQUENCE [LARGE SCALE GENOMIC DNA]</scope>
    <source>
        <strain evidence="2">0111107301</strain>
        <tissue evidence="2">Whole body</tissue>
    </source>
</reference>
<accession>A0A0N0BFW3</accession>
<keyword evidence="3" id="KW-1185">Reference proteome</keyword>
<feature type="region of interest" description="Disordered" evidence="1">
    <location>
        <begin position="151"/>
        <end position="178"/>
    </location>
</feature>
<evidence type="ECO:0000256" key="1">
    <source>
        <dbReference type="SAM" id="MobiDB-lite"/>
    </source>
</evidence>
<dbReference type="EMBL" id="KQ435794">
    <property type="protein sequence ID" value="KOX73904.1"/>
    <property type="molecule type" value="Genomic_DNA"/>
</dbReference>
<name>A0A0N0BFW3_9HYME</name>
<dbReference type="Proteomes" id="UP000053105">
    <property type="component" value="Unassembled WGS sequence"/>
</dbReference>
<dbReference type="OrthoDB" id="10605591at2759"/>
<evidence type="ECO:0000313" key="2">
    <source>
        <dbReference type="EMBL" id="KOX73904.1"/>
    </source>
</evidence>
<protein>
    <submittedName>
        <fullName evidence="2">Uncharacterized protein</fullName>
    </submittedName>
</protein>